<dbReference type="EMBL" id="CALLCH030000007">
    <property type="protein sequence ID" value="CAI4213134.1"/>
    <property type="molecule type" value="Genomic_DNA"/>
</dbReference>
<feature type="compositionally biased region" description="Gly residues" evidence="1">
    <location>
        <begin position="1278"/>
        <end position="1288"/>
    </location>
</feature>
<feature type="compositionally biased region" description="Polar residues" evidence="1">
    <location>
        <begin position="1"/>
        <end position="16"/>
    </location>
</feature>
<feature type="region of interest" description="Disordered" evidence="1">
    <location>
        <begin position="393"/>
        <end position="491"/>
    </location>
</feature>
<feature type="region of interest" description="Disordered" evidence="1">
    <location>
        <begin position="1040"/>
        <end position="1082"/>
    </location>
</feature>
<dbReference type="SMART" id="SM00444">
    <property type="entry name" value="GYF"/>
    <property type="match status" value="1"/>
</dbReference>
<feature type="region of interest" description="Disordered" evidence="1">
    <location>
        <begin position="306"/>
        <end position="369"/>
    </location>
</feature>
<dbReference type="CDD" id="cd00072">
    <property type="entry name" value="GYF"/>
    <property type="match status" value="1"/>
</dbReference>
<dbReference type="PROSITE" id="PS50829">
    <property type="entry name" value="GYF"/>
    <property type="match status" value="1"/>
</dbReference>
<feature type="region of interest" description="Disordered" evidence="1">
    <location>
        <begin position="883"/>
        <end position="1019"/>
    </location>
</feature>
<feature type="domain" description="GYF" evidence="2">
    <location>
        <begin position="646"/>
        <end position="694"/>
    </location>
</feature>
<dbReference type="PANTHER" id="PTHR14445:SF36">
    <property type="entry name" value="FI03272P-RELATED"/>
    <property type="match status" value="1"/>
</dbReference>
<feature type="region of interest" description="Disordered" evidence="1">
    <location>
        <begin position="1269"/>
        <end position="1330"/>
    </location>
</feature>
<feature type="region of interest" description="Disordered" evidence="1">
    <location>
        <begin position="778"/>
        <end position="869"/>
    </location>
</feature>
<evidence type="ECO:0000313" key="4">
    <source>
        <dbReference type="Proteomes" id="UP000838763"/>
    </source>
</evidence>
<dbReference type="InterPro" id="IPR035445">
    <property type="entry name" value="GYF-like_dom_sf"/>
</dbReference>
<feature type="compositionally biased region" description="Low complexity" evidence="1">
    <location>
        <begin position="908"/>
        <end position="920"/>
    </location>
</feature>
<keyword evidence="4" id="KW-1185">Reference proteome</keyword>
<reference evidence="3" key="1">
    <citation type="submission" date="2022-11" db="EMBL/GenBank/DDBJ databases">
        <authorList>
            <person name="Scott C."/>
            <person name="Bruce N."/>
        </authorList>
    </citation>
    <scope>NUCLEOTIDE SEQUENCE</scope>
</reference>
<feature type="compositionally biased region" description="Basic and acidic residues" evidence="1">
    <location>
        <begin position="20"/>
        <end position="40"/>
    </location>
</feature>
<comment type="caution">
    <text evidence="3">The sequence shown here is derived from an EMBL/GenBank/DDBJ whole genome shotgun (WGS) entry which is preliminary data.</text>
</comment>
<feature type="region of interest" description="Disordered" evidence="1">
    <location>
        <begin position="1"/>
        <end position="72"/>
    </location>
</feature>
<evidence type="ECO:0000256" key="1">
    <source>
        <dbReference type="SAM" id="MobiDB-lite"/>
    </source>
</evidence>
<feature type="compositionally biased region" description="Low complexity" evidence="1">
    <location>
        <begin position="935"/>
        <end position="965"/>
    </location>
</feature>
<feature type="region of interest" description="Disordered" evidence="1">
    <location>
        <begin position="172"/>
        <end position="276"/>
    </location>
</feature>
<organism evidence="3 4">
    <name type="scientific">Parascedosporium putredinis</name>
    <dbReference type="NCBI Taxonomy" id="1442378"/>
    <lineage>
        <taxon>Eukaryota</taxon>
        <taxon>Fungi</taxon>
        <taxon>Dikarya</taxon>
        <taxon>Ascomycota</taxon>
        <taxon>Pezizomycotina</taxon>
        <taxon>Sordariomycetes</taxon>
        <taxon>Hypocreomycetidae</taxon>
        <taxon>Microascales</taxon>
        <taxon>Microascaceae</taxon>
        <taxon>Parascedosporium</taxon>
    </lineage>
</organism>
<feature type="region of interest" description="Disordered" evidence="1">
    <location>
        <begin position="567"/>
        <end position="590"/>
    </location>
</feature>
<protein>
    <recommendedName>
        <fullName evidence="2">GYF domain-containing protein</fullName>
    </recommendedName>
</protein>
<evidence type="ECO:0000259" key="2">
    <source>
        <dbReference type="PROSITE" id="PS50829"/>
    </source>
</evidence>
<accession>A0A9P1M9B3</accession>
<dbReference type="OrthoDB" id="48509at2759"/>
<dbReference type="Proteomes" id="UP000838763">
    <property type="component" value="Unassembled WGS sequence"/>
</dbReference>
<feature type="compositionally biased region" description="Basic and acidic residues" evidence="1">
    <location>
        <begin position="921"/>
        <end position="934"/>
    </location>
</feature>
<feature type="compositionally biased region" description="Basic and acidic residues" evidence="1">
    <location>
        <begin position="996"/>
        <end position="1007"/>
    </location>
</feature>
<feature type="compositionally biased region" description="Low complexity" evidence="1">
    <location>
        <begin position="891"/>
        <end position="900"/>
    </location>
</feature>
<feature type="compositionally biased region" description="Low complexity" evidence="1">
    <location>
        <begin position="51"/>
        <end position="65"/>
    </location>
</feature>
<feature type="compositionally biased region" description="Polar residues" evidence="1">
    <location>
        <begin position="207"/>
        <end position="225"/>
    </location>
</feature>
<feature type="compositionally biased region" description="Basic and acidic residues" evidence="1">
    <location>
        <begin position="413"/>
        <end position="429"/>
    </location>
</feature>
<gene>
    <name evidence="3" type="ORF">PPNO1_LOCUS2885</name>
</gene>
<proteinExistence type="predicted"/>
<feature type="compositionally biased region" description="Polar residues" evidence="1">
    <location>
        <begin position="131"/>
        <end position="152"/>
    </location>
</feature>
<dbReference type="InterPro" id="IPR003169">
    <property type="entry name" value="GYF"/>
</dbReference>
<dbReference type="Pfam" id="PF02213">
    <property type="entry name" value="GYF"/>
    <property type="match status" value="1"/>
</dbReference>
<dbReference type="InterPro" id="IPR051640">
    <property type="entry name" value="GRB10-interact_GYF"/>
</dbReference>
<feature type="compositionally biased region" description="Low complexity" evidence="1">
    <location>
        <begin position="1008"/>
        <end position="1017"/>
    </location>
</feature>
<dbReference type="GO" id="GO:0005829">
    <property type="term" value="C:cytosol"/>
    <property type="evidence" value="ECO:0007669"/>
    <property type="project" value="TreeGrafter"/>
</dbReference>
<dbReference type="SUPFAM" id="SSF55277">
    <property type="entry name" value="GYF domain"/>
    <property type="match status" value="1"/>
</dbReference>
<feature type="region of interest" description="Disordered" evidence="1">
    <location>
        <begin position="131"/>
        <end position="155"/>
    </location>
</feature>
<dbReference type="PANTHER" id="PTHR14445">
    <property type="entry name" value="GRB10 INTERACTING GYF PROTEIN"/>
    <property type="match status" value="1"/>
</dbReference>
<sequence length="1330" mass="138629">MTTNLPSSFASAAAGQNANRDSRGARADGRGAEWSRRDGRSSNGTLTLRRPSAAPQNQASQPATALENSIQSSTDPSLSIAAASAPLHADIAAARYSKEQLLELYRERYAHTAPDNISHLYVDGWNPGASQVNGHSSRSWGKPQETQPSQDSDLCWYNTADMKPLAFQDMSSEEKEMFQSDVNSLMKPPPQNKEGNQAPGPNGRKASVSQGTGHPYNLTSPTSARPGNRRRESVEPSPFSPALASPTGVNRYTRDENSPGLSVANPQPPSAGAGASGIGTFGNFALPAPSSKPFSNTRGESRLAHLIPKDSSENIAAKASEPANPDINRSWRSRPRTDTDPFGDDNMSGSGLIGSARGETPPVSKQAADQGQVSFDAMAQGTLNDLGLAGLQLGEQGDAPLSPSHTNPYRSPPAERVENEDHEQSEFDNLRGGGAEPTHGFGAAGARGYPTNAFDGSDRSQTSSAGARYPTLSSLGGWPAPGAVSGTPDRERPAFGSAFGNALFSPVGEVPTGGLAALGGVFGAPSTGSIGHGRGSKLGSLFPPTMQAQMQGQQDHDALGDHDLRQNNPLGAIGRGAIPSAGRDVDGQPRPGQVMFDDAFGAGPSRAIFTSADMQAGLTSAVPFAGGQVPTDGPGAQVRQMVMPDRMRWVYLDPQGHVQGPFTGLEMNDWYKANFFTPDLRVKKIEDPDFEPLGQLIRRIGNSREPFLVPQIGNSGVIPPLSGVFPSYGRTLTAEEQNNLERRKQEEQFLMAQQREFMLRQQALTKFQIPGAAGAIPGALHHHSSAHSLQSQPSFGNIASPLAGPGGQGAIGQNQGPGAPGGLLTPASVTLGPTGAPGPFQQSRSGSQDDGGASLRGQLPSTEQLLQDPQGFRERLMEFEQLQREKEEAATAEASVASPEYEAPAELAASPDPISAPAPARDSDRKARHSEEARAASARAAQAQALAQAQAQASAAAAAASAAASGMPMPFPPPEPLPEEESPDNDNQHKGPSLKEIQEAEARKAARAEQAAQAARRAVLEQEAAELREKERVASAILPGLPTSSTWGQQSPVNATSPWTKPVGVKPPSGALSAAEKKRKTLADIQREEEARKAKAKETAIQSGASLTGAGKRYADLASKPNPVALQHGAPAVAVLAPPPGAGWATVGAGGKVKTPTGPAPIQQRSASVNAVKQAPAVKAAPKPVAPIGAPKDNATLAMDEFKKWLHATLSRGITGVANIDDFAATLTLLPLDAEMISDAVYANSTTMNGQHFADEFIRRKRLADKGVIEKQSSADGGKAGASSGAGGWSEVAKKGGHGTASAKDQGSSEAIMGGAGFKVVPGRKKGGKK</sequence>
<evidence type="ECO:0000313" key="3">
    <source>
        <dbReference type="EMBL" id="CAI4213134.1"/>
    </source>
</evidence>
<name>A0A9P1M9B3_9PEZI</name>
<feature type="compositionally biased region" description="Polar residues" evidence="1">
    <location>
        <begin position="1042"/>
        <end position="1059"/>
    </location>
</feature>
<dbReference type="Gene3D" id="3.30.1490.40">
    <property type="match status" value="1"/>
</dbReference>